<keyword evidence="2" id="KW-1185">Reference proteome</keyword>
<dbReference type="InterPro" id="IPR032359">
    <property type="entry name" value="KwaB-like"/>
</dbReference>
<dbReference type="Proteomes" id="UP000198817">
    <property type="component" value="Unassembled WGS sequence"/>
</dbReference>
<organism evidence="1 2">
    <name type="scientific">Eubacterium pyruvativorans</name>
    <dbReference type="NCBI Taxonomy" id="155865"/>
    <lineage>
        <taxon>Bacteria</taxon>
        <taxon>Bacillati</taxon>
        <taxon>Bacillota</taxon>
        <taxon>Clostridia</taxon>
        <taxon>Eubacteriales</taxon>
        <taxon>Eubacteriaceae</taxon>
        <taxon>Eubacterium</taxon>
    </lineage>
</organism>
<gene>
    <name evidence="1" type="ORF">SAMN05216508_1374</name>
</gene>
<sequence>MSLDLVKEIFSVLPDCKEWHAHLLSFTHSKRHGTTYNCRRIELEPSERLSVLIQDISSGYTGEEKNNLNKYVDIREYDGTCNSTTIYRISEDNPDIEIDLDALLQGIADSDTEADPLSLKAQAYVLCGNMKCNDEEHQIKLISMNTPITTLKNRFWHDKGKFWEIPDKVLNLRTSMNVIIYDRTVYFLDMSGETLFNMERAYKLKCSEAIDEIEKLKIISDPDMFRSTASSGQNPRRFAAFSKSKLQLLTKKKNREKAAKYFKIPLTEDKRFDTSQKVNAENLVKVLCGKAMWDVLEEIPVEVDGSKDWVS</sequence>
<dbReference type="STRING" id="155865.SAMN05216515_1397"/>
<dbReference type="RefSeq" id="WP_090472118.1">
    <property type="nucleotide sequence ID" value="NZ_FOWF01000039.1"/>
</dbReference>
<dbReference type="AlphaFoldDB" id="A0A1I7IAS1"/>
<accession>A0A1I7IAS1</accession>
<evidence type="ECO:0000313" key="2">
    <source>
        <dbReference type="Proteomes" id="UP000198817"/>
    </source>
</evidence>
<evidence type="ECO:0008006" key="3">
    <source>
        <dbReference type="Google" id="ProtNLM"/>
    </source>
</evidence>
<dbReference type="OrthoDB" id="2048032at2"/>
<dbReference type="EMBL" id="FPBT01000037">
    <property type="protein sequence ID" value="SFU69910.1"/>
    <property type="molecule type" value="Genomic_DNA"/>
</dbReference>
<protein>
    <recommendedName>
        <fullName evidence="3">DUF4868 domain-containing protein</fullName>
    </recommendedName>
</protein>
<name>A0A1I7IAS1_9FIRM</name>
<proteinExistence type="predicted"/>
<dbReference type="Pfam" id="PF16162">
    <property type="entry name" value="KwaB"/>
    <property type="match status" value="1"/>
</dbReference>
<evidence type="ECO:0000313" key="1">
    <source>
        <dbReference type="EMBL" id="SFU69910.1"/>
    </source>
</evidence>
<reference evidence="1 2" key="1">
    <citation type="submission" date="2016-10" db="EMBL/GenBank/DDBJ databases">
        <authorList>
            <person name="de Groot N.N."/>
        </authorList>
    </citation>
    <scope>NUCLEOTIDE SEQUENCE [LARGE SCALE GENOMIC DNA]</scope>
    <source>
        <strain evidence="1 2">KHGC13</strain>
    </source>
</reference>